<feature type="transmembrane region" description="Helical" evidence="7">
    <location>
        <begin position="6"/>
        <end position="22"/>
    </location>
</feature>
<reference evidence="8 9" key="1">
    <citation type="journal article" date="2014" name="Nat. Commun.">
        <title>Molecular traces of alternative social organization in a termite genome.</title>
        <authorList>
            <person name="Terrapon N."/>
            <person name="Li C."/>
            <person name="Robertson H.M."/>
            <person name="Ji L."/>
            <person name="Meng X."/>
            <person name="Booth W."/>
            <person name="Chen Z."/>
            <person name="Childers C.P."/>
            <person name="Glastad K.M."/>
            <person name="Gokhale K."/>
            <person name="Gowin J."/>
            <person name="Gronenberg W."/>
            <person name="Hermansen R.A."/>
            <person name="Hu H."/>
            <person name="Hunt B.G."/>
            <person name="Huylmans A.K."/>
            <person name="Khalil S.M."/>
            <person name="Mitchell R.D."/>
            <person name="Munoz-Torres M.C."/>
            <person name="Mustard J.A."/>
            <person name="Pan H."/>
            <person name="Reese J.T."/>
            <person name="Scharf M.E."/>
            <person name="Sun F."/>
            <person name="Vogel H."/>
            <person name="Xiao J."/>
            <person name="Yang W."/>
            <person name="Yang Z."/>
            <person name="Yang Z."/>
            <person name="Zhou J."/>
            <person name="Zhu J."/>
            <person name="Brent C.S."/>
            <person name="Elsik C.G."/>
            <person name="Goodisman M.A."/>
            <person name="Liberles D.A."/>
            <person name="Roe R.M."/>
            <person name="Vargo E.L."/>
            <person name="Vilcinskas A."/>
            <person name="Wang J."/>
            <person name="Bornberg-Bauer E."/>
            <person name="Korb J."/>
            <person name="Zhang G."/>
            <person name="Liebig J."/>
        </authorList>
    </citation>
    <scope>NUCLEOTIDE SEQUENCE [LARGE SCALE GENOMIC DNA]</scope>
    <source>
        <tissue evidence="8">Whole organism</tissue>
    </source>
</reference>
<dbReference type="Proteomes" id="UP000027135">
    <property type="component" value="Unassembled WGS sequence"/>
</dbReference>
<dbReference type="InterPro" id="IPR051163">
    <property type="entry name" value="Sodium:Solute_Symporter_SSF"/>
</dbReference>
<keyword evidence="9" id="KW-1185">Reference proteome</keyword>
<dbReference type="AlphaFoldDB" id="A0A067RQM9"/>
<evidence type="ECO:0008006" key="10">
    <source>
        <dbReference type="Google" id="ProtNLM"/>
    </source>
</evidence>
<keyword evidence="2" id="KW-0813">Transport</keyword>
<proteinExistence type="predicted"/>
<evidence type="ECO:0000256" key="1">
    <source>
        <dbReference type="ARBA" id="ARBA00004651"/>
    </source>
</evidence>
<evidence type="ECO:0000313" key="9">
    <source>
        <dbReference type="Proteomes" id="UP000027135"/>
    </source>
</evidence>
<gene>
    <name evidence="8" type="ORF">L798_00774</name>
</gene>
<keyword evidence="6" id="KW-0739">Sodium transport</keyword>
<keyword evidence="7" id="KW-0812">Transmembrane</keyword>
<keyword evidence="5" id="KW-0406">Ion transport</keyword>
<accession>A0A067RQM9</accession>
<evidence type="ECO:0000313" key="8">
    <source>
        <dbReference type="EMBL" id="KDR22940.1"/>
    </source>
</evidence>
<comment type="subcellular location">
    <subcellularLocation>
        <location evidence="1">Cell membrane</location>
        <topology evidence="1">Multi-pass membrane protein</topology>
    </subcellularLocation>
</comment>
<name>A0A067RQM9_ZOONE</name>
<keyword evidence="3" id="KW-1003">Cell membrane</keyword>
<dbReference type="GO" id="GO:0006814">
    <property type="term" value="P:sodium ion transport"/>
    <property type="evidence" value="ECO:0007669"/>
    <property type="project" value="UniProtKB-KW"/>
</dbReference>
<dbReference type="InParanoid" id="A0A067RQM9"/>
<evidence type="ECO:0000256" key="7">
    <source>
        <dbReference type="SAM" id="Phobius"/>
    </source>
</evidence>
<protein>
    <recommendedName>
        <fullName evidence="10">Sodium-coupled monocarboxylate transporter 2</fullName>
    </recommendedName>
</protein>
<dbReference type="GO" id="GO:0005886">
    <property type="term" value="C:plasma membrane"/>
    <property type="evidence" value="ECO:0007669"/>
    <property type="project" value="UniProtKB-SubCell"/>
</dbReference>
<keyword evidence="7" id="KW-0472">Membrane</keyword>
<evidence type="ECO:0000256" key="2">
    <source>
        <dbReference type="ARBA" id="ARBA00022448"/>
    </source>
</evidence>
<evidence type="ECO:0000256" key="4">
    <source>
        <dbReference type="ARBA" id="ARBA00023053"/>
    </source>
</evidence>
<dbReference type="EMBL" id="KK852481">
    <property type="protein sequence ID" value="KDR22940.1"/>
    <property type="molecule type" value="Genomic_DNA"/>
</dbReference>
<dbReference type="Gene3D" id="1.20.1730.10">
    <property type="entry name" value="Sodium/glucose cotransporter"/>
    <property type="match status" value="1"/>
</dbReference>
<feature type="transmembrane region" description="Helical" evidence="7">
    <location>
        <begin position="29"/>
        <end position="51"/>
    </location>
</feature>
<dbReference type="PANTHER" id="PTHR42985">
    <property type="entry name" value="SODIUM-COUPLED MONOCARBOXYLATE TRANSPORTER"/>
    <property type="match status" value="1"/>
</dbReference>
<keyword evidence="7" id="KW-1133">Transmembrane helix</keyword>
<dbReference type="GO" id="GO:0015293">
    <property type="term" value="F:symporter activity"/>
    <property type="evidence" value="ECO:0007669"/>
    <property type="project" value="TreeGrafter"/>
</dbReference>
<organism evidence="8 9">
    <name type="scientific">Zootermopsis nevadensis</name>
    <name type="common">Dampwood termite</name>
    <dbReference type="NCBI Taxonomy" id="136037"/>
    <lineage>
        <taxon>Eukaryota</taxon>
        <taxon>Metazoa</taxon>
        <taxon>Ecdysozoa</taxon>
        <taxon>Arthropoda</taxon>
        <taxon>Hexapoda</taxon>
        <taxon>Insecta</taxon>
        <taxon>Pterygota</taxon>
        <taxon>Neoptera</taxon>
        <taxon>Polyneoptera</taxon>
        <taxon>Dictyoptera</taxon>
        <taxon>Blattodea</taxon>
        <taxon>Blattoidea</taxon>
        <taxon>Termitoidae</taxon>
        <taxon>Termopsidae</taxon>
        <taxon>Zootermopsis</taxon>
    </lineage>
</organism>
<evidence type="ECO:0000256" key="6">
    <source>
        <dbReference type="ARBA" id="ARBA00023201"/>
    </source>
</evidence>
<keyword evidence="4" id="KW-0915">Sodium</keyword>
<evidence type="ECO:0000256" key="3">
    <source>
        <dbReference type="ARBA" id="ARBA00022475"/>
    </source>
</evidence>
<dbReference type="PANTHER" id="PTHR42985:SF39">
    <property type="entry name" value="GH10366P"/>
    <property type="match status" value="1"/>
</dbReference>
<dbReference type="eggNOG" id="KOG2349">
    <property type="taxonomic scope" value="Eukaryota"/>
</dbReference>
<sequence>MSTNGVASGASFGLFTFGMFYPRGNSKGALIGSIVSLLFMGWIVFGAQKAFADGTLSYPKLPTSTEGCGFNLTLPEPIV</sequence>
<evidence type="ECO:0000256" key="5">
    <source>
        <dbReference type="ARBA" id="ARBA00023065"/>
    </source>
</evidence>
<dbReference type="STRING" id="136037.A0A067RQM9"/>
<dbReference type="InterPro" id="IPR038377">
    <property type="entry name" value="Na/Glc_symporter_sf"/>
</dbReference>